<dbReference type="EnsemblPlants" id="OPUNC01G39430.1">
    <property type="protein sequence ID" value="OPUNC01G39430.1"/>
    <property type="gene ID" value="OPUNC01G39430"/>
</dbReference>
<protein>
    <submittedName>
        <fullName evidence="1">Uncharacterized protein</fullName>
    </submittedName>
</protein>
<dbReference type="HOGENOM" id="CLU_2871572_0_0_1"/>
<name>A0A0E0JSA6_ORYPU</name>
<reference evidence="1" key="2">
    <citation type="submission" date="2018-05" db="EMBL/GenBank/DDBJ databases">
        <title>OpunRS2 (Oryza punctata Reference Sequence Version 2).</title>
        <authorList>
            <person name="Zhang J."/>
            <person name="Kudrna D."/>
            <person name="Lee S."/>
            <person name="Talag J."/>
            <person name="Welchert J."/>
            <person name="Wing R.A."/>
        </authorList>
    </citation>
    <scope>NUCLEOTIDE SEQUENCE [LARGE SCALE GENOMIC DNA]</scope>
</reference>
<organism evidence="1">
    <name type="scientific">Oryza punctata</name>
    <name type="common">Red rice</name>
    <dbReference type="NCBI Taxonomy" id="4537"/>
    <lineage>
        <taxon>Eukaryota</taxon>
        <taxon>Viridiplantae</taxon>
        <taxon>Streptophyta</taxon>
        <taxon>Embryophyta</taxon>
        <taxon>Tracheophyta</taxon>
        <taxon>Spermatophyta</taxon>
        <taxon>Magnoliopsida</taxon>
        <taxon>Liliopsida</taxon>
        <taxon>Poales</taxon>
        <taxon>Poaceae</taxon>
        <taxon>BOP clade</taxon>
        <taxon>Oryzoideae</taxon>
        <taxon>Oryzeae</taxon>
        <taxon>Oryzinae</taxon>
        <taxon>Oryza</taxon>
    </lineage>
</organism>
<evidence type="ECO:0000313" key="2">
    <source>
        <dbReference type="Proteomes" id="UP000026962"/>
    </source>
</evidence>
<dbReference type="Gramene" id="OPUNC01G39430.1">
    <property type="protein sequence ID" value="OPUNC01G39430.1"/>
    <property type="gene ID" value="OPUNC01G39430"/>
</dbReference>
<accession>A0A0E0JSA6</accession>
<dbReference type="AlphaFoldDB" id="A0A0E0JSA6"/>
<proteinExistence type="predicted"/>
<evidence type="ECO:0000313" key="1">
    <source>
        <dbReference type="EnsemblPlants" id="OPUNC01G39430.1"/>
    </source>
</evidence>
<reference evidence="1" key="1">
    <citation type="submission" date="2015-04" db="UniProtKB">
        <authorList>
            <consortium name="EnsemblPlants"/>
        </authorList>
    </citation>
    <scope>IDENTIFICATION</scope>
</reference>
<keyword evidence="2" id="KW-1185">Reference proteome</keyword>
<sequence length="64" mass="6973">MSLKAEHVAEAIKEEIMVWKEAGYFTSWIKKGKNGMGCTSLADPSEQAADRVLMGRIEDSGRGG</sequence>
<dbReference type="Proteomes" id="UP000026962">
    <property type="component" value="Chromosome 1"/>
</dbReference>